<dbReference type="RefSeq" id="XP_067547841.1">
    <property type="nucleotide sequence ID" value="XM_067692409.1"/>
</dbReference>
<dbReference type="Proteomes" id="UP000669133">
    <property type="component" value="Unassembled WGS sequence"/>
</dbReference>
<dbReference type="EMBL" id="JAEOAQ010000004">
    <property type="protein sequence ID" value="KAG5418725.1"/>
    <property type="molecule type" value="Genomic_DNA"/>
</dbReference>
<evidence type="ECO:0000259" key="9">
    <source>
        <dbReference type="SMART" id="SM01281"/>
    </source>
</evidence>
<feature type="compositionally biased region" description="Basic residues" evidence="8">
    <location>
        <begin position="1"/>
        <end position="19"/>
    </location>
</feature>
<dbReference type="PANTHER" id="PTHR46567">
    <property type="entry name" value="MEDIATOR OF RNA POLYMERASE II TRANSCRIPTION SUBUNIT 12"/>
    <property type="match status" value="1"/>
</dbReference>
<organism evidence="10 11">
    <name type="scientific">Candida metapsilosis</name>
    <dbReference type="NCBI Taxonomy" id="273372"/>
    <lineage>
        <taxon>Eukaryota</taxon>
        <taxon>Fungi</taxon>
        <taxon>Dikarya</taxon>
        <taxon>Ascomycota</taxon>
        <taxon>Saccharomycotina</taxon>
        <taxon>Pichiomycetes</taxon>
        <taxon>Debaryomycetaceae</taxon>
        <taxon>Candida/Lodderomyces clade</taxon>
        <taxon>Candida</taxon>
    </lineage>
</organism>
<comment type="subcellular location">
    <subcellularLocation>
        <location evidence="1">Nucleus</location>
    </subcellularLocation>
</comment>
<protein>
    <recommendedName>
        <fullName evidence="3">Mediator of RNA polymerase II transcription subunit 12</fullName>
    </recommendedName>
    <alternativeName>
        <fullName evidence="7">Mediator complex subunit 12</fullName>
    </alternativeName>
</protein>
<name>A0A8H7ZFX1_9ASCO</name>
<evidence type="ECO:0000256" key="5">
    <source>
        <dbReference type="ARBA" id="ARBA00023163"/>
    </source>
</evidence>
<proteinExistence type="inferred from homology"/>
<comment type="similarity">
    <text evidence="2">Belongs to the Mediator complex subunit 12 family.</text>
</comment>
<dbReference type="GeneID" id="93652072"/>
<reference evidence="10 11" key="1">
    <citation type="submission" date="2020-12" db="EMBL/GenBank/DDBJ databases">
        <title>Effect of drift, selection, and recombination on the evolution of hybrid genomes in Candida yeast pathogens.</title>
        <authorList>
            <person name="Mixao V."/>
            <person name="Ksiezopolska E."/>
            <person name="Saus E."/>
            <person name="Boekhout T."/>
            <person name="Gacser A."/>
            <person name="Gabaldon T."/>
        </authorList>
    </citation>
    <scope>NUCLEOTIDE SEQUENCE [LARGE SCALE GENOMIC DNA]</scope>
    <source>
        <strain evidence="10 11">BP57</strain>
    </source>
</reference>
<evidence type="ECO:0000256" key="1">
    <source>
        <dbReference type="ARBA" id="ARBA00004123"/>
    </source>
</evidence>
<dbReference type="GO" id="GO:0003712">
    <property type="term" value="F:transcription coregulator activity"/>
    <property type="evidence" value="ECO:0007669"/>
    <property type="project" value="InterPro"/>
</dbReference>
<dbReference type="OrthoDB" id="20828at2759"/>
<evidence type="ECO:0000256" key="4">
    <source>
        <dbReference type="ARBA" id="ARBA00023015"/>
    </source>
</evidence>
<accession>A0A8H7ZFX1</accession>
<evidence type="ECO:0000313" key="10">
    <source>
        <dbReference type="EMBL" id="KAG5418725.1"/>
    </source>
</evidence>
<feature type="domain" description="Mediator complex subunit Med12" evidence="9">
    <location>
        <begin position="162"/>
        <end position="225"/>
    </location>
</feature>
<dbReference type="GO" id="GO:0006357">
    <property type="term" value="P:regulation of transcription by RNA polymerase II"/>
    <property type="evidence" value="ECO:0007669"/>
    <property type="project" value="InterPro"/>
</dbReference>
<keyword evidence="6" id="KW-0539">Nucleus</keyword>
<keyword evidence="5" id="KW-0804">Transcription</keyword>
<evidence type="ECO:0000256" key="6">
    <source>
        <dbReference type="ARBA" id="ARBA00023242"/>
    </source>
</evidence>
<evidence type="ECO:0000313" key="11">
    <source>
        <dbReference type="Proteomes" id="UP000669133"/>
    </source>
</evidence>
<evidence type="ECO:0000256" key="8">
    <source>
        <dbReference type="SAM" id="MobiDB-lite"/>
    </source>
</evidence>
<sequence>MSSKVKSRNKLLSSHKKSSLTKSSTKDELLALKYSMDRPSLPIYSLQESSTIDVTNSKSNTDGVKETSDLTYPDFVPWKDHTQEKHIPDHRDFDEHTYLSKGYFEAPHVGNEYYSGRNMVSAALFQSNENCLNVVNELSRYLTNAYKSRNENINKIRFNAGHFKIPQKVTLTASKRDSWLNDLSNPNVPLKTIGEKIPHGIRGKVLIESLCSRSTPLNRALWFTKCVLFSELLALRRKYQSKISPESTSPEKFELHWLQDWTQQVAAYMFKVVHAAMSITDITMKDHHMTRMNYLLQFVSSLYVETLLDKPYFLSLLLKPLRDGFPQDSTRAGELIRSLQIDNEDESDVSVEGELAFDIDYGQRFASLVWIKTFWNDIVAIDYLAKELSEGLLLNHFYISKLSQFPKWFLPEHLRENLIKSLSDMVVYLFKRDTNAFVLPENWALTSESLSTIMALEIYNMPPNESKVLADQLELTNYRNESLAINLGRTETIVKLSSSENPKQGIKISNGDVQISMSNRKYKGRVSNTSRLLADLDHLRFNAVLAQQLQPQAGHQSNEDWKRNLKTMLFWSVSPWRYSENQNENILLMCNFLKKSLFVQAERTTKVELENEILDSIFTILESDESLVDSRKLYIMVNELYQLKVITIASYIRKLIASGVFYSSPNETYDVTNIVTQNHLQCLMNLPVLNNKQCDNILRKWTNTGFDFKGAFASMRAQLQSMILDRVFSNKSIDITSQFEDEWSSFKIGLKFLLVNWLTDEFKANLSSSPKLVIFTQDTLANLYRFYAISDNLPVFFKVVVQCILRNDSRMVILYSDGLYLISRLIMRHFKLLKQVFDSSNGATVATLFRSMMQSYRDLSQREFSVYNFQQVWDFIDSVTEKDAPPSRKRKWNDGSEIPYHGAQPERKDSFETPMQIQSVDLRLDHTPRMSDTYSSDDFRNDLDQLRTTKAPPLSASELKELKVISGSTSLDSHLINWFSKMNTMSQPSETTFVKLWKYLTLEVASEKVEELTKSALNDILHSESELRTKVVMIQKLVIYGISSLRDIFSLMDLSNKSHFDVLLHLLFVSNPCDYSDLPPSQRELYKTSLYFFKVKNKQQYTNLVLMCLSESDLQSNAFFSDHKQGLKRFLSQSLLTQGQYIFNEVFLKMSQDDCLSLLNLCLQRSENTHIKSLSDLEDGIQEINEFNLALYQVLLCILSLNLNIKDKLATKKIWEEFLVTFAEKSKLSGPSQCFVFGNLFYLVPWEHKLIMLEIIEDTILSHLFNKGSVILKVNDVDITNAVHGFIDVFLTTAIDTVATPRSFVSRFTELFIKLENIVYEDLPEDCHNSLQSLLSVILKVLVIHKPSLCSFIAENLNDDLVHNFVGKLIRIMESKFMRDQSQKLRVLFRDLLLLLKTSVNDEVTALAENSLPGLDEHHNVDEVRQKESTLVESLSTTAQVQSLFAIPDLDVENPFKHILNDHLVRCAIMLDKEELAHGGDFNHINDCNFRLEIPKSDSLNLPAFVGNILSNEKNEDQEDDHSRVRIRPFRIRSYELLEDTSHSVNDACINLSLFNAYTSEENPP</sequence>
<dbReference type="GO" id="GO:0016592">
    <property type="term" value="C:mediator complex"/>
    <property type="evidence" value="ECO:0007669"/>
    <property type="project" value="InterPro"/>
</dbReference>
<evidence type="ECO:0000256" key="2">
    <source>
        <dbReference type="ARBA" id="ARBA00010289"/>
    </source>
</evidence>
<comment type="caution">
    <text evidence="10">The sequence shown here is derived from an EMBL/GenBank/DDBJ whole genome shotgun (WGS) entry which is preliminary data.</text>
</comment>
<dbReference type="InterPro" id="IPR019035">
    <property type="entry name" value="Mediator_Med12"/>
</dbReference>
<feature type="region of interest" description="Disordered" evidence="8">
    <location>
        <begin position="882"/>
        <end position="912"/>
    </location>
</feature>
<dbReference type="PANTHER" id="PTHR46567:SF1">
    <property type="entry name" value="MEDIATOR OF RNA POLYMERASE II TRANSCRIPTION SUBUNIT 12"/>
    <property type="match status" value="1"/>
</dbReference>
<dbReference type="SMART" id="SM01281">
    <property type="entry name" value="Med12"/>
    <property type="match status" value="1"/>
</dbReference>
<keyword evidence="11" id="KW-1185">Reference proteome</keyword>
<gene>
    <name evidence="10" type="ORF">I9W82_003443</name>
</gene>
<evidence type="ECO:0000256" key="3">
    <source>
        <dbReference type="ARBA" id="ARBA00019622"/>
    </source>
</evidence>
<feature type="region of interest" description="Disordered" evidence="8">
    <location>
        <begin position="1"/>
        <end position="25"/>
    </location>
</feature>
<dbReference type="Pfam" id="PF09497">
    <property type="entry name" value="Med12"/>
    <property type="match status" value="1"/>
</dbReference>
<keyword evidence="4" id="KW-0805">Transcription regulation</keyword>
<evidence type="ECO:0000256" key="7">
    <source>
        <dbReference type="ARBA" id="ARBA00032010"/>
    </source>
</evidence>